<dbReference type="Proteomes" id="UP000245887">
    <property type="component" value="Unassembled WGS sequence"/>
</dbReference>
<protein>
    <submittedName>
        <fullName evidence="1">Nitroreductase family protein</fullName>
    </submittedName>
</protein>
<reference evidence="1 2" key="1">
    <citation type="submission" date="2018-04" db="EMBL/GenBank/DDBJ databases">
        <title>Genomic Encyclopedia of Type Strains, Phase IV (KMG-IV): sequencing the most valuable type-strain genomes for metagenomic binning, comparative biology and taxonomic classification.</title>
        <authorList>
            <person name="Goeker M."/>
        </authorList>
    </citation>
    <scope>NUCLEOTIDE SEQUENCE [LARGE SCALE GENOMIC DNA]</scope>
    <source>
        <strain evidence="1 2">DSM 28688</strain>
    </source>
</reference>
<dbReference type="NCBIfam" id="NF047509">
    <property type="entry name" value="Rv3131_FMN_oxido"/>
    <property type="match status" value="1"/>
</dbReference>
<dbReference type="OrthoDB" id="272552at2"/>
<dbReference type="AlphaFoldDB" id="A0A2U1CYX5"/>
<name>A0A2U1CYX5_9GAMM</name>
<comment type="caution">
    <text evidence="1">The sequence shown here is derived from an EMBL/GenBank/DDBJ whole genome shotgun (WGS) entry which is preliminary data.</text>
</comment>
<evidence type="ECO:0000313" key="1">
    <source>
        <dbReference type="EMBL" id="PVY77973.1"/>
    </source>
</evidence>
<evidence type="ECO:0000313" key="2">
    <source>
        <dbReference type="Proteomes" id="UP000245887"/>
    </source>
</evidence>
<dbReference type="InterPro" id="IPR000415">
    <property type="entry name" value="Nitroreductase-like"/>
</dbReference>
<proteinExistence type="predicted"/>
<dbReference type="GO" id="GO:0016491">
    <property type="term" value="F:oxidoreductase activity"/>
    <property type="evidence" value="ECO:0007669"/>
    <property type="project" value="InterPro"/>
</dbReference>
<dbReference type="SUPFAM" id="SSF55469">
    <property type="entry name" value="FMN-dependent nitroreductase-like"/>
    <property type="match status" value="2"/>
</dbReference>
<organism evidence="1 2">
    <name type="scientific">Tamilnaduibacter salinus</name>
    <dbReference type="NCBI Taxonomy" id="1484056"/>
    <lineage>
        <taxon>Bacteria</taxon>
        <taxon>Pseudomonadati</taxon>
        <taxon>Pseudomonadota</taxon>
        <taxon>Gammaproteobacteria</taxon>
        <taxon>Pseudomonadales</taxon>
        <taxon>Marinobacteraceae</taxon>
        <taxon>Tamilnaduibacter</taxon>
    </lineage>
</organism>
<gene>
    <name evidence="1" type="ORF">C8D92_1025</name>
</gene>
<sequence length="338" mass="37544">MNYEEAVRSVWRHAEAAPTDEAEQMKEIIRYATLAPSGHNTQCWRFRLGNRSIAILPDLSRRTPVVDPDDHHLFVSLGCATENLVQAARAFGLKGNAEFSPESGGVITVGLEQSKAEESPLFKAIPRRQCTRTDFDGKPLAPEELRLLEAAGTGNGVAVILLTEREAMEKVLEYVVEGNTLQTNNPAFVNELESWIRFSDGEAIRSGDGLAARSTGNPPAPRWLGRLLFRTFFRAKPENDKNARHIRSSAGIAVFVSDVDDRNHWVEAGRCYERFALQATALGIRNAFVNQPVEESGLRPEFAKALGLGDRRPDLVVRFGRGKEMPRSLRRPVESVLV</sequence>
<dbReference type="EMBL" id="QEKQ01000002">
    <property type="protein sequence ID" value="PVY77973.1"/>
    <property type="molecule type" value="Genomic_DNA"/>
</dbReference>
<dbReference type="Gene3D" id="3.40.109.30">
    <property type="entry name" value="putative nitroreductase (tm1586), domain 2"/>
    <property type="match status" value="1"/>
</dbReference>
<dbReference type="Gene3D" id="3.40.109.10">
    <property type="entry name" value="NADH Oxidase"/>
    <property type="match status" value="1"/>
</dbReference>
<accession>A0A2U1CYX5</accession>